<dbReference type="AlphaFoldDB" id="A0A0V1GH42"/>
<protein>
    <recommendedName>
        <fullName evidence="1">SGNH domain-containing protein</fullName>
    </recommendedName>
</protein>
<dbReference type="InterPro" id="IPR043968">
    <property type="entry name" value="SGNH"/>
</dbReference>
<evidence type="ECO:0000313" key="2">
    <source>
        <dbReference type="EMBL" id="KRY97583.1"/>
    </source>
</evidence>
<dbReference type="Pfam" id="PF19040">
    <property type="entry name" value="SGNH"/>
    <property type="match status" value="1"/>
</dbReference>
<reference evidence="2 3" key="1">
    <citation type="submission" date="2015-01" db="EMBL/GenBank/DDBJ databases">
        <title>Evolution of Trichinella species and genotypes.</title>
        <authorList>
            <person name="Korhonen P.K."/>
            <person name="Edoardo P."/>
            <person name="Giuseppe L.R."/>
            <person name="Gasser R.B."/>
        </authorList>
    </citation>
    <scope>NUCLEOTIDE SEQUENCE [LARGE SCALE GENOMIC DNA]</scope>
    <source>
        <strain evidence="2">ISS176</strain>
    </source>
</reference>
<dbReference type="Proteomes" id="UP000054826">
    <property type="component" value="Unassembled WGS sequence"/>
</dbReference>
<dbReference type="EMBL" id="JYDV01002553">
    <property type="protein sequence ID" value="KRY97583.1"/>
    <property type="molecule type" value="Genomic_DNA"/>
</dbReference>
<comment type="caution">
    <text evidence="2">The sequence shown here is derived from an EMBL/GenBank/DDBJ whole genome shotgun (WGS) entry which is preliminary data.</text>
</comment>
<evidence type="ECO:0000259" key="1">
    <source>
        <dbReference type="Pfam" id="PF19040"/>
    </source>
</evidence>
<name>A0A0V1GH42_TRIPS</name>
<proteinExistence type="predicted"/>
<accession>A0A0V1GH42</accession>
<gene>
    <name evidence="2" type="ORF">T4C_1384</name>
</gene>
<sequence>MSPPLEEFLANWKCTGSGNGATILVIGDSHAADKAAALKLNGVDVGQMTGAGCSAVPSLMAPNCRQMFDQILARYSHRVRFTTLMIANKQLP</sequence>
<evidence type="ECO:0000313" key="3">
    <source>
        <dbReference type="Proteomes" id="UP000054826"/>
    </source>
</evidence>
<organism evidence="2 3">
    <name type="scientific">Trichinella pseudospiralis</name>
    <name type="common">Parasitic roundworm</name>
    <dbReference type="NCBI Taxonomy" id="6337"/>
    <lineage>
        <taxon>Eukaryota</taxon>
        <taxon>Metazoa</taxon>
        <taxon>Ecdysozoa</taxon>
        <taxon>Nematoda</taxon>
        <taxon>Enoplea</taxon>
        <taxon>Dorylaimia</taxon>
        <taxon>Trichinellida</taxon>
        <taxon>Trichinellidae</taxon>
        <taxon>Trichinella</taxon>
    </lineage>
</organism>
<feature type="non-terminal residue" evidence="2">
    <location>
        <position position="92"/>
    </location>
</feature>
<feature type="domain" description="SGNH" evidence="1">
    <location>
        <begin position="13"/>
        <end position="87"/>
    </location>
</feature>